<organism evidence="5 6">
    <name type="scientific">Pseudovibrio ascidiaceicola</name>
    <dbReference type="NCBI Taxonomy" id="285279"/>
    <lineage>
        <taxon>Bacteria</taxon>
        <taxon>Pseudomonadati</taxon>
        <taxon>Pseudomonadota</taxon>
        <taxon>Alphaproteobacteria</taxon>
        <taxon>Hyphomicrobiales</taxon>
        <taxon>Stappiaceae</taxon>
        <taxon>Pseudovibrio</taxon>
    </lineage>
</organism>
<dbReference type="PANTHER" id="PTHR48080:SF4">
    <property type="entry name" value="GLUCARATE DEHYDRATASE"/>
    <property type="match status" value="1"/>
</dbReference>
<evidence type="ECO:0000313" key="6">
    <source>
        <dbReference type="Proteomes" id="UP000199598"/>
    </source>
</evidence>
<accession>A0A1I4FS76</accession>
<evidence type="ECO:0000256" key="1">
    <source>
        <dbReference type="ARBA" id="ARBA00001426"/>
    </source>
</evidence>
<dbReference type="RefSeq" id="WP_093524099.1">
    <property type="nucleotide sequence ID" value="NZ_FOSK01000021.1"/>
</dbReference>
<dbReference type="EC" id="4.2.1.40" evidence="3"/>
<dbReference type="InterPro" id="IPR029065">
    <property type="entry name" value="Enolase_C-like"/>
</dbReference>
<dbReference type="Gene3D" id="3.30.390.10">
    <property type="entry name" value="Enolase-like, N-terminal domain"/>
    <property type="match status" value="1"/>
</dbReference>
<keyword evidence="6" id="KW-1185">Reference proteome</keyword>
<proteinExistence type="predicted"/>
<protein>
    <recommendedName>
        <fullName evidence="3">glucarate dehydratase</fullName>
        <ecNumber evidence="3">4.2.1.40</ecNumber>
    </recommendedName>
</protein>
<dbReference type="InterPro" id="IPR036849">
    <property type="entry name" value="Enolase-like_C_sf"/>
</dbReference>
<feature type="domain" description="Mandelate racemase/muconate lactonizing enzyme C-terminal" evidence="4">
    <location>
        <begin position="148"/>
        <end position="244"/>
    </location>
</feature>
<name>A0A1I4FS76_9HYPH</name>
<comment type="caution">
    <text evidence="5">The sequence shown here is derived from an EMBL/GenBank/DDBJ whole genome shotgun (WGS) entry which is preliminary data.</text>
</comment>
<evidence type="ECO:0000259" key="4">
    <source>
        <dbReference type="SMART" id="SM00922"/>
    </source>
</evidence>
<comment type="catalytic activity">
    <reaction evidence="1">
        <text>D-glucarate = 5-dehydro-4-deoxy-D-glucarate + H2O</text>
        <dbReference type="Rhea" id="RHEA:14573"/>
        <dbReference type="ChEBI" id="CHEBI:15377"/>
        <dbReference type="ChEBI" id="CHEBI:30612"/>
        <dbReference type="ChEBI" id="CHEBI:42819"/>
        <dbReference type="EC" id="4.2.1.40"/>
    </reaction>
</comment>
<dbReference type="Pfam" id="PF13378">
    <property type="entry name" value="MR_MLE_C"/>
    <property type="match status" value="1"/>
</dbReference>
<dbReference type="Proteomes" id="UP000199598">
    <property type="component" value="Unassembled WGS sequence"/>
</dbReference>
<dbReference type="InterPro" id="IPR013341">
    <property type="entry name" value="Mandelate_racemase_N_dom"/>
</dbReference>
<gene>
    <name evidence="5" type="ORF">SAMN04488518_12145</name>
</gene>
<evidence type="ECO:0000256" key="2">
    <source>
        <dbReference type="ARBA" id="ARBA00005183"/>
    </source>
</evidence>
<dbReference type="Pfam" id="PF02746">
    <property type="entry name" value="MR_MLE_N"/>
    <property type="match status" value="1"/>
</dbReference>
<dbReference type="EMBL" id="FOSK01000021">
    <property type="protein sequence ID" value="SFL20259.1"/>
    <property type="molecule type" value="Genomic_DNA"/>
</dbReference>
<dbReference type="SUPFAM" id="SSF51604">
    <property type="entry name" value="Enolase C-terminal domain-like"/>
    <property type="match status" value="1"/>
</dbReference>
<dbReference type="InterPro" id="IPR013342">
    <property type="entry name" value="Mandelate_racemase_C"/>
</dbReference>
<dbReference type="SUPFAM" id="SSF54826">
    <property type="entry name" value="Enolase N-terminal domain-like"/>
    <property type="match status" value="1"/>
</dbReference>
<reference evidence="5 6" key="1">
    <citation type="submission" date="2016-10" db="EMBL/GenBank/DDBJ databases">
        <authorList>
            <person name="Varghese N."/>
            <person name="Submissions S."/>
        </authorList>
    </citation>
    <scope>NUCLEOTIDE SEQUENCE [LARGE SCALE GENOMIC DNA]</scope>
    <source>
        <strain evidence="5 6">DSM 16392</strain>
    </source>
</reference>
<dbReference type="InterPro" id="IPR029017">
    <property type="entry name" value="Enolase-like_N"/>
</dbReference>
<evidence type="ECO:0000313" key="5">
    <source>
        <dbReference type="EMBL" id="SFL20259.1"/>
    </source>
</evidence>
<dbReference type="SMART" id="SM00922">
    <property type="entry name" value="MR_MLE"/>
    <property type="match status" value="1"/>
</dbReference>
<evidence type="ECO:0000256" key="3">
    <source>
        <dbReference type="ARBA" id="ARBA00011973"/>
    </source>
</evidence>
<comment type="pathway">
    <text evidence="2">Carbohydrate acid metabolism; D-glucarate degradation; 2,5-dioxopentanoate from D-glucarate: step 1/2.</text>
</comment>
<dbReference type="PANTHER" id="PTHR48080">
    <property type="entry name" value="D-GALACTONATE DEHYDRATASE-RELATED"/>
    <property type="match status" value="1"/>
</dbReference>
<sequence length="379" mass="42778">MTKHTIKKFEFTEVIVRANPGVINSATLNKPLHMLPVGAKGTWSTQFDELPKLIVRMTLSDGTVGYGEFMRDHNTKLVKDIADSLLGVAIEDLSLQQLPILLSREYDGFECAIWDAAAKLQGLPLHKLLGGALQEKVKVTAWSSHRTLDEVGPWVRQYQDLGFETIKFKADLEDDVVGMCEKIAAHAPKMKVIFDPNQRFENLGETKKIVRGLEKIGNVMILEDPMPIWMLQDYKALREFTDIRIIRHISLPYIWQGQRQHDIINALAHQAVDGFNFNGGLSAFHRLAQVAHCANFYFWHGSEVDLGILEAMYVHQAAATQNCIWPSDIFGRHIRSHDLLKTPLKFEPPFVQIPQGPGLGIELDEDAISQFKTTEFVVG</sequence>
<dbReference type="InterPro" id="IPR034593">
    <property type="entry name" value="DgoD-like"/>
</dbReference>
<dbReference type="Gene3D" id="3.20.20.120">
    <property type="entry name" value="Enolase-like C-terminal domain"/>
    <property type="match status" value="1"/>
</dbReference>